<dbReference type="RefSeq" id="WP_103716704.1">
    <property type="nucleotide sequence ID" value="NZ_PQFZ01000002.1"/>
</dbReference>
<dbReference type="InterPro" id="IPR002763">
    <property type="entry name" value="DUF72"/>
</dbReference>
<dbReference type="InterPro" id="IPR036520">
    <property type="entry name" value="UPF0759_sf"/>
</dbReference>
<dbReference type="PANTHER" id="PTHR30348:SF4">
    <property type="entry name" value="DUF72 DOMAIN-CONTAINING PROTEIN"/>
    <property type="match status" value="1"/>
</dbReference>
<evidence type="ECO:0000313" key="1">
    <source>
        <dbReference type="EMBL" id="POR55133.1"/>
    </source>
</evidence>
<dbReference type="PANTHER" id="PTHR30348">
    <property type="entry name" value="UNCHARACTERIZED PROTEIN YECE"/>
    <property type="match status" value="1"/>
</dbReference>
<dbReference type="EMBL" id="PQFZ01000002">
    <property type="protein sequence ID" value="POR55133.1"/>
    <property type="molecule type" value="Genomic_DNA"/>
</dbReference>
<accession>A0A2S4MK43</accession>
<proteinExistence type="predicted"/>
<dbReference type="Pfam" id="PF01904">
    <property type="entry name" value="DUF72"/>
    <property type="match status" value="1"/>
</dbReference>
<organism evidence="1 2">
    <name type="scientific">Bosea psychrotolerans</name>
    <dbReference type="NCBI Taxonomy" id="1871628"/>
    <lineage>
        <taxon>Bacteria</taxon>
        <taxon>Pseudomonadati</taxon>
        <taxon>Pseudomonadota</taxon>
        <taxon>Alphaproteobacteria</taxon>
        <taxon>Hyphomicrobiales</taxon>
        <taxon>Boseaceae</taxon>
        <taxon>Bosea</taxon>
    </lineage>
</organism>
<comment type="caution">
    <text evidence="1">The sequence shown here is derived from an EMBL/GenBank/DDBJ whole genome shotgun (WGS) entry which is preliminary data.</text>
</comment>
<evidence type="ECO:0000313" key="2">
    <source>
        <dbReference type="Proteomes" id="UP000236919"/>
    </source>
</evidence>
<dbReference type="SUPFAM" id="SSF117396">
    <property type="entry name" value="TM1631-like"/>
    <property type="match status" value="1"/>
</dbReference>
<gene>
    <name evidence="1" type="ORF">CYD53_10217</name>
</gene>
<dbReference type="Gene3D" id="3.20.20.410">
    <property type="entry name" value="Protein of unknown function UPF0759"/>
    <property type="match status" value="1"/>
</dbReference>
<keyword evidence="2" id="KW-1185">Reference proteome</keyword>
<protein>
    <submittedName>
        <fullName evidence="1">Uncharacterized protein YecE (DUF72 family)</fullName>
    </submittedName>
</protein>
<dbReference type="AlphaFoldDB" id="A0A2S4MK43"/>
<reference evidence="1 2" key="1">
    <citation type="submission" date="2018-01" db="EMBL/GenBank/DDBJ databases">
        <title>Genomic Encyclopedia of Type Strains, Phase III (KMG-III): the genomes of soil and plant-associated and newly described type strains.</title>
        <authorList>
            <person name="Whitman W."/>
        </authorList>
    </citation>
    <scope>NUCLEOTIDE SEQUENCE [LARGE SCALE GENOMIC DNA]</scope>
    <source>
        <strain evidence="1 2">1131</strain>
    </source>
</reference>
<dbReference type="Proteomes" id="UP000236919">
    <property type="component" value="Unassembled WGS sequence"/>
</dbReference>
<name>A0A2S4MK43_9HYPH</name>
<sequence length="304" mass="34965">MPRERRATIRIGVSGWTYAPWRGHFYPDGLTQKNELAFAARQFPALEINGTFYGLQKPEAFARWVEATPAGFVFAVKGSRYITHMRRLRDIETPLANFLASGLLRLGPKLGPLLWQFPPSFRFDRGLMKDFLEILPQDTQAAATQARQHDERVEGREWIRSDAKRPMRHAIEIRHESFRDPAFVDLLRDHGVALVCADTVDWPRLMDLTSDFVYCRLHGSAELYRSRYEKPELERWTARVNAWAHGTPMRDGEFAGDAGAAPARPRDVFLFFDNTDKLHAPDDAAALMRMLKLDWRPEAERQAA</sequence>
<dbReference type="OrthoDB" id="9780310at2"/>